<evidence type="ECO:0000256" key="1">
    <source>
        <dbReference type="SAM" id="MobiDB-lite"/>
    </source>
</evidence>
<evidence type="ECO:0000259" key="3">
    <source>
        <dbReference type="Pfam" id="PF22570"/>
    </source>
</evidence>
<keyword evidence="2" id="KW-0812">Transmembrane</keyword>
<keyword evidence="2" id="KW-0472">Membrane</keyword>
<feature type="transmembrane region" description="Helical" evidence="2">
    <location>
        <begin position="62"/>
        <end position="79"/>
    </location>
</feature>
<feature type="transmembrane region" description="Helical" evidence="2">
    <location>
        <begin position="85"/>
        <end position="102"/>
    </location>
</feature>
<feature type="transmembrane region" description="Helical" evidence="2">
    <location>
        <begin position="12"/>
        <end position="29"/>
    </location>
</feature>
<sequence length="282" mass="31123">MENNKYKNRSNSVWSGLILLIIGAVFLLRNFGFDIPYWVFSWPSLLILIGLVIGAKRNFHGGGWLVMVLIGGFFTLQNITDFNFTQYYIGAGFVILGLFLIFKPRRAKRDWYGNRCRDHRYSGIYGWSGDRNKPADPLSNPADTQTDAEGAQGPLFTDPADPNARTSANENDFIDAVNVFAGSKRQVYSKSLKGGDIVSVFGGCELDLTQADFQDNVTLDIVAIFGGVKLIVPPSWVVRSEVSPIFGGLDDKRSVNPVTSEPIKIITIKGVALFGGVSIHNY</sequence>
<dbReference type="RefSeq" id="WP_041884782.1">
    <property type="nucleotide sequence ID" value="NZ_CP157278.1"/>
</dbReference>
<dbReference type="Proteomes" id="UP000032049">
    <property type="component" value="Unassembled WGS sequence"/>
</dbReference>
<protein>
    <recommendedName>
        <fullName evidence="3">LiaF transmembrane domain-containing protein</fullName>
    </recommendedName>
</protein>
<evidence type="ECO:0000313" key="5">
    <source>
        <dbReference type="Proteomes" id="UP000032049"/>
    </source>
</evidence>
<reference evidence="4 5" key="1">
    <citation type="submission" date="2015-01" db="EMBL/GenBank/DDBJ databases">
        <title>Draft genome sequence of Pedobacter sp. NL19 isolated from sludge of an effluent treatment pond in an abandoned uranium mine.</title>
        <authorList>
            <person name="Santos T."/>
            <person name="Caetano T."/>
            <person name="Covas C."/>
            <person name="Cruz A."/>
            <person name="Mendo S."/>
        </authorList>
    </citation>
    <scope>NUCLEOTIDE SEQUENCE [LARGE SCALE GENOMIC DNA]</scope>
    <source>
        <strain evidence="4 5">NL19</strain>
    </source>
</reference>
<keyword evidence="2" id="KW-1133">Transmembrane helix</keyword>
<accession>A0A0D0GH84</accession>
<feature type="transmembrane region" description="Helical" evidence="2">
    <location>
        <begin position="35"/>
        <end position="55"/>
    </location>
</feature>
<dbReference type="Pfam" id="PF22570">
    <property type="entry name" value="LiaF-TM"/>
    <property type="match status" value="1"/>
</dbReference>
<feature type="domain" description="LiaF transmembrane" evidence="3">
    <location>
        <begin position="15"/>
        <end position="107"/>
    </location>
</feature>
<dbReference type="AlphaFoldDB" id="A0A0D0GH84"/>
<proteinExistence type="predicted"/>
<name>A0A0D0GH84_9SPHI</name>
<evidence type="ECO:0000256" key="2">
    <source>
        <dbReference type="SAM" id="Phobius"/>
    </source>
</evidence>
<evidence type="ECO:0000313" key="4">
    <source>
        <dbReference type="EMBL" id="KIO75475.1"/>
    </source>
</evidence>
<dbReference type="InterPro" id="IPR054331">
    <property type="entry name" value="LiaF_TM"/>
</dbReference>
<dbReference type="STRING" id="1503925.TH53_20130"/>
<keyword evidence="5" id="KW-1185">Reference proteome</keyword>
<organism evidence="4 5">
    <name type="scientific">Pedobacter lusitanus</name>
    <dbReference type="NCBI Taxonomy" id="1503925"/>
    <lineage>
        <taxon>Bacteria</taxon>
        <taxon>Pseudomonadati</taxon>
        <taxon>Bacteroidota</taxon>
        <taxon>Sphingobacteriia</taxon>
        <taxon>Sphingobacteriales</taxon>
        <taxon>Sphingobacteriaceae</taxon>
        <taxon>Pedobacter</taxon>
    </lineage>
</organism>
<feature type="region of interest" description="Disordered" evidence="1">
    <location>
        <begin position="135"/>
        <end position="162"/>
    </location>
</feature>
<dbReference type="PANTHER" id="PTHR40763:SF5">
    <property type="entry name" value="MEMBRANE PROTEIN"/>
    <property type="match status" value="1"/>
</dbReference>
<dbReference type="PANTHER" id="PTHR40763">
    <property type="entry name" value="MEMBRANE PROTEIN-RELATED"/>
    <property type="match status" value="1"/>
</dbReference>
<dbReference type="EMBL" id="JXRA01000098">
    <property type="protein sequence ID" value="KIO75475.1"/>
    <property type="molecule type" value="Genomic_DNA"/>
</dbReference>
<dbReference type="OrthoDB" id="129627at2"/>
<gene>
    <name evidence="4" type="ORF">TH53_20130</name>
</gene>
<comment type="caution">
    <text evidence="4">The sequence shown here is derived from an EMBL/GenBank/DDBJ whole genome shotgun (WGS) entry which is preliminary data.</text>
</comment>